<name>A0A1H1QNA4_9FLAO</name>
<accession>A0A1H1QNA4</accession>
<dbReference type="AlphaFoldDB" id="A0A1H1QNA4"/>
<dbReference type="Gene3D" id="3.40.50.300">
    <property type="entry name" value="P-loop containing nucleotide triphosphate hydrolases"/>
    <property type="match status" value="1"/>
</dbReference>
<proteinExistence type="predicted"/>
<protein>
    <submittedName>
        <fullName evidence="1">Sulfotransferase family protein</fullName>
    </submittedName>
</protein>
<dbReference type="Proteomes" id="UP000198858">
    <property type="component" value="Chromosome I"/>
</dbReference>
<reference evidence="1 2" key="1">
    <citation type="submission" date="2016-10" db="EMBL/GenBank/DDBJ databases">
        <authorList>
            <person name="Varghese N."/>
            <person name="Submissions S."/>
        </authorList>
    </citation>
    <scope>NUCLEOTIDE SEQUENCE [LARGE SCALE GENOMIC DNA]</scope>
    <source>
        <strain evidence="1 2">Mar_2010_102</strain>
    </source>
</reference>
<keyword evidence="2" id="KW-1185">Reference proteome</keyword>
<dbReference type="InterPro" id="IPR027417">
    <property type="entry name" value="P-loop_NTPase"/>
</dbReference>
<keyword evidence="1" id="KW-0808">Transferase</keyword>
<evidence type="ECO:0000313" key="2">
    <source>
        <dbReference type="Proteomes" id="UP000198858"/>
    </source>
</evidence>
<dbReference type="RefSeq" id="WP_089663165.1">
    <property type="nucleotide sequence ID" value="NZ_LT629745.1"/>
</dbReference>
<sequence>MKFISILGYDRSGTTFLGSYLNHVNGDIFYAGEIDKGIRIFFSGSNKKCTCGNIYAECPVWGKIFPFLDPDNIDLEFISNKIFELTGASVIVDSSKSFKYIRKFKKHFKGRYLSIHLKRNPKAVILSRMNLRKRRVNKGTHPKPYIAKKYNLMMIFDSLEWCYENIWFEKFKDEDTNLDLTYDFFGSELPSKILKFLEINNLDQLGKEKVVNHIVFGNKGRLNFRWKVEINHTWKNDLNIFQKLSVDLFTYPTRRIYNYSF</sequence>
<dbReference type="GO" id="GO:0016740">
    <property type="term" value="F:transferase activity"/>
    <property type="evidence" value="ECO:0007669"/>
    <property type="project" value="UniProtKB-KW"/>
</dbReference>
<organism evidence="1 2">
    <name type="scientific">Christiangramia echinicola</name>
    <dbReference type="NCBI Taxonomy" id="279359"/>
    <lineage>
        <taxon>Bacteria</taxon>
        <taxon>Pseudomonadati</taxon>
        <taxon>Bacteroidota</taxon>
        <taxon>Flavobacteriia</taxon>
        <taxon>Flavobacteriales</taxon>
        <taxon>Flavobacteriaceae</taxon>
        <taxon>Christiangramia</taxon>
    </lineage>
</organism>
<dbReference type="STRING" id="1250231.SAMN04488552_2574"/>
<gene>
    <name evidence="1" type="ORF">SAMN04488552_2574</name>
</gene>
<dbReference type="EMBL" id="LT629745">
    <property type="protein sequence ID" value="SDS24952.1"/>
    <property type="molecule type" value="Genomic_DNA"/>
</dbReference>
<evidence type="ECO:0000313" key="1">
    <source>
        <dbReference type="EMBL" id="SDS24952.1"/>
    </source>
</evidence>
<dbReference type="SUPFAM" id="SSF52540">
    <property type="entry name" value="P-loop containing nucleoside triphosphate hydrolases"/>
    <property type="match status" value="1"/>
</dbReference>